<gene>
    <name evidence="9" type="ORF">TBC1_11524</name>
</gene>
<evidence type="ECO:0000256" key="2">
    <source>
        <dbReference type="ARBA" id="ARBA00022801"/>
    </source>
</evidence>
<evidence type="ECO:0000256" key="1">
    <source>
        <dbReference type="ARBA" id="ARBA00022670"/>
    </source>
</evidence>
<keyword evidence="1" id="KW-0645">Protease</keyword>
<keyword evidence="6" id="KW-0732">Signal</keyword>
<keyword evidence="3" id="KW-0720">Serine protease</keyword>
<dbReference type="SUPFAM" id="SSF52743">
    <property type="entry name" value="Subtilisin-like"/>
    <property type="match status" value="1"/>
</dbReference>
<protein>
    <submittedName>
        <fullName evidence="9">Subtilase family</fullName>
    </submittedName>
</protein>
<feature type="non-terminal residue" evidence="9">
    <location>
        <position position="943"/>
    </location>
</feature>
<dbReference type="InterPro" id="IPR015500">
    <property type="entry name" value="Peptidase_S8_subtilisin-rel"/>
</dbReference>
<feature type="chain" id="PRO_5006633232" evidence="6">
    <location>
        <begin position="25"/>
        <end position="943"/>
    </location>
</feature>
<organism evidence="9">
    <name type="scientific">Lentimicrobium saccharophilum</name>
    <dbReference type="NCBI Taxonomy" id="1678841"/>
    <lineage>
        <taxon>Bacteria</taxon>
        <taxon>Pseudomonadati</taxon>
        <taxon>Bacteroidota</taxon>
        <taxon>Bacteroidia</taxon>
        <taxon>Bacteroidales</taxon>
        <taxon>Lentimicrobiaceae</taxon>
        <taxon>Lentimicrobium</taxon>
    </lineage>
</organism>
<evidence type="ECO:0000259" key="7">
    <source>
        <dbReference type="Pfam" id="PF00082"/>
    </source>
</evidence>
<accession>A0A0S7BV18</accession>
<feature type="domain" description="GEVED" evidence="8">
    <location>
        <begin position="575"/>
        <end position="648"/>
    </location>
</feature>
<evidence type="ECO:0000259" key="8">
    <source>
        <dbReference type="Pfam" id="PF20009"/>
    </source>
</evidence>
<dbReference type="PROSITE" id="PS51892">
    <property type="entry name" value="SUBTILASE"/>
    <property type="match status" value="1"/>
</dbReference>
<name>A0A0S7BV18_9BACT</name>
<evidence type="ECO:0000256" key="5">
    <source>
        <dbReference type="SAM" id="MobiDB-lite"/>
    </source>
</evidence>
<dbReference type="Gene3D" id="3.40.50.200">
    <property type="entry name" value="Peptidase S8/S53 domain"/>
    <property type="match status" value="1"/>
</dbReference>
<dbReference type="InterPro" id="IPR045474">
    <property type="entry name" value="GEVED"/>
</dbReference>
<feature type="region of interest" description="Disordered" evidence="5">
    <location>
        <begin position="525"/>
        <end position="548"/>
    </location>
</feature>
<evidence type="ECO:0000313" key="9">
    <source>
        <dbReference type="EMBL" id="GAP42395.1"/>
    </source>
</evidence>
<dbReference type="GO" id="GO:0006508">
    <property type="term" value="P:proteolysis"/>
    <property type="evidence" value="ECO:0007669"/>
    <property type="project" value="UniProtKB-KW"/>
</dbReference>
<dbReference type="RefSeq" id="WP_062038071.1">
    <property type="nucleotide sequence ID" value="NZ_DF968182.1"/>
</dbReference>
<dbReference type="OrthoDB" id="1652165at2"/>
<dbReference type="InterPro" id="IPR000209">
    <property type="entry name" value="Peptidase_S8/S53_dom"/>
</dbReference>
<feature type="domain" description="Peptidase S8/S53" evidence="7">
    <location>
        <begin position="192"/>
        <end position="448"/>
    </location>
</feature>
<evidence type="ECO:0000256" key="4">
    <source>
        <dbReference type="PROSITE-ProRule" id="PRU01240"/>
    </source>
</evidence>
<dbReference type="PROSITE" id="PS00138">
    <property type="entry name" value="SUBTILASE_SER"/>
    <property type="match status" value="1"/>
</dbReference>
<dbReference type="Pfam" id="PF20009">
    <property type="entry name" value="GEVED"/>
    <property type="match status" value="2"/>
</dbReference>
<dbReference type="EMBL" id="DF968182">
    <property type="protein sequence ID" value="GAP42395.1"/>
    <property type="molecule type" value="Genomic_DNA"/>
</dbReference>
<keyword evidence="10" id="KW-1185">Reference proteome</keyword>
<dbReference type="PRINTS" id="PR00723">
    <property type="entry name" value="SUBTILISIN"/>
</dbReference>
<keyword evidence="2" id="KW-0378">Hydrolase</keyword>
<reference evidence="9" key="1">
    <citation type="journal article" date="2015" name="Genome Announc.">
        <title>Draft Genome Sequence of Bacteroidales Strain TBC1, a Novel Isolate from a Methanogenic Wastewater Treatment System.</title>
        <authorList>
            <person name="Tourlousse D.M."/>
            <person name="Matsuura N."/>
            <person name="Sun L."/>
            <person name="Toyonaga M."/>
            <person name="Kuroda K."/>
            <person name="Ohashi A."/>
            <person name="Cruz R."/>
            <person name="Yamaguchi T."/>
            <person name="Sekiguchi Y."/>
        </authorList>
    </citation>
    <scope>NUCLEOTIDE SEQUENCE [LARGE SCALE GENOMIC DNA]</scope>
    <source>
        <strain evidence="9">TBC1</strain>
    </source>
</reference>
<comment type="caution">
    <text evidence="4">Lacks conserved residue(s) required for the propagation of feature annotation.</text>
</comment>
<sequence length="943" mass="101354">MKKIHYLLVFCFLMDYAISNPLMAQSGGHEKSSVSHPGYACEQQWIEVLFDRQSRVRMRNGTIIDLETNALEGVASILGALPWHEWYRMTDLPEPLLDQWEINGEQRTGEDLYNLNNIFRLKIPRGTDIWSLAAGLESLPGIYLARPVPKPMPLPAMPPGSYQSQQGYLNAASNNPSGVNALYAWTQTGGTGTGVTVCDLEYSWNYNHADLTQAPGSQINPNAISDPFNDNNHGTAVIGELVSDNNGWGTTGICYGATLMTCGTYWTSGIGWDVPGAIAYAIASLSAGDIILLEQQWEYTSGTQNFIPIEWWTDYSPNQQSYNGVYAAIVTAIANGIHVVEAGGNGNVNTQNLQWYGNSGAIIVGAGGATTSNNLQRLSFSSYGPRFDMQGWGENVFTTGYGTYYSSEGPNYYYRSDFSGTSSASPIVAGALACAQGYYNANISTIPPTPSYMRSHLATYGTPQVSGPSGNIGPGPDIQAAILNFPPPQTYYDWGDAPDVPYPTRSANNGAYHLMDGTTYMGNTVDAENDGQPDANATGDDLNGSNDDDGVVFTSQLIPGQTASVQVTASVAGWLNAWIDFNGLNVWADQGEFIFQNIQLSAGVNNLTFAVPPVAVPGQTFARFRFNTYGGILFYGNGGPGEVEDYQVFISGSGQDEYDWGDAPDGPYPTLSSGNGARHLIVPGILMGTSIDPEPDGQPDPMCLGDDNDLIYPPPNDDEDGVVFQGQLIPGQPANINVTVSVQGFLNGWFDFNNNGSWLDPGEQLFTDILIPAGLNPLVMLIPPTASTGQTYARFRFSTVQGLSFTGMAPDGEVEDYAVNIEPQPEEFDWGDAPDGPYPTLGASNGAYHTIVPGFMLGASIDAEPDGQPDPQALGDDNDILYPPPNDDEDGVTFTSAIVSGQAATLNIVASVNGLLNAWIDFNMNGTWSDPNEQIFTDLMLVP</sequence>
<dbReference type="Pfam" id="PF00082">
    <property type="entry name" value="Peptidase_S8"/>
    <property type="match status" value="1"/>
</dbReference>
<feature type="signal peptide" evidence="6">
    <location>
        <begin position="1"/>
        <end position="24"/>
    </location>
</feature>
<dbReference type="GO" id="GO:0004252">
    <property type="term" value="F:serine-type endopeptidase activity"/>
    <property type="evidence" value="ECO:0007669"/>
    <property type="project" value="InterPro"/>
</dbReference>
<dbReference type="STRING" id="1678841.TBC1_11524"/>
<proteinExistence type="inferred from homology"/>
<dbReference type="InterPro" id="IPR023828">
    <property type="entry name" value="Peptidase_S8_Ser-AS"/>
</dbReference>
<comment type="similarity">
    <text evidence="4">Belongs to the peptidase S8 family.</text>
</comment>
<dbReference type="Proteomes" id="UP000053091">
    <property type="component" value="Unassembled WGS sequence"/>
</dbReference>
<dbReference type="InterPro" id="IPR036852">
    <property type="entry name" value="Peptidase_S8/S53_dom_sf"/>
</dbReference>
<feature type="domain" description="GEVED" evidence="8">
    <location>
        <begin position="746"/>
        <end position="820"/>
    </location>
</feature>
<evidence type="ECO:0000256" key="3">
    <source>
        <dbReference type="ARBA" id="ARBA00022825"/>
    </source>
</evidence>
<evidence type="ECO:0000313" key="10">
    <source>
        <dbReference type="Proteomes" id="UP000053091"/>
    </source>
</evidence>
<dbReference type="AlphaFoldDB" id="A0A0S7BV18"/>
<evidence type="ECO:0000256" key="6">
    <source>
        <dbReference type="SAM" id="SignalP"/>
    </source>
</evidence>